<dbReference type="SUPFAM" id="SSF116842">
    <property type="entry name" value="XseB-like"/>
    <property type="match status" value="1"/>
</dbReference>
<dbReference type="RefSeq" id="WP_012230043.1">
    <property type="nucleotide sequence ID" value="NZ_HG422565.1"/>
</dbReference>
<protein>
    <recommendedName>
        <fullName evidence="6">Exodeoxyribonuclease VII small subunit</fullName>
        <ecNumber evidence="6">3.1.11.6</ecNumber>
    </recommendedName>
</protein>
<organism evidence="7 8">
    <name type="scientific">Candidatus Neomicrothrix parvicella RN1</name>
    <dbReference type="NCBI Taxonomy" id="1229780"/>
    <lineage>
        <taxon>Bacteria</taxon>
        <taxon>Bacillati</taxon>
        <taxon>Actinomycetota</taxon>
        <taxon>Acidimicrobiia</taxon>
        <taxon>Acidimicrobiales</taxon>
        <taxon>Microthrixaceae</taxon>
        <taxon>Candidatus Neomicrothrix</taxon>
    </lineage>
</organism>
<dbReference type="GO" id="GO:0008855">
    <property type="term" value="F:exodeoxyribonuclease VII activity"/>
    <property type="evidence" value="ECO:0007669"/>
    <property type="project" value="UniProtKB-UniRule"/>
</dbReference>
<dbReference type="GO" id="GO:0006308">
    <property type="term" value="P:DNA catabolic process"/>
    <property type="evidence" value="ECO:0007669"/>
    <property type="project" value="UniProtKB-UniRule"/>
</dbReference>
<evidence type="ECO:0000313" key="7">
    <source>
        <dbReference type="EMBL" id="CCM65373.1"/>
    </source>
</evidence>
<dbReference type="Proteomes" id="UP000018291">
    <property type="component" value="Unassembled WGS sequence"/>
</dbReference>
<dbReference type="Gene3D" id="1.10.287.1040">
    <property type="entry name" value="Exonuclease VII, small subunit"/>
    <property type="match status" value="1"/>
</dbReference>
<comment type="caution">
    <text evidence="7">The sequence shown here is derived from an EMBL/GenBank/DDBJ whole genome shotgun (WGS) entry which is preliminary data.</text>
</comment>
<gene>
    <name evidence="7" type="ORF">BN381_70072</name>
</gene>
<evidence type="ECO:0000256" key="4">
    <source>
        <dbReference type="ARBA" id="ARBA00022801"/>
    </source>
</evidence>
<dbReference type="InterPro" id="IPR003761">
    <property type="entry name" value="Exonuc_VII_S"/>
</dbReference>
<evidence type="ECO:0000256" key="5">
    <source>
        <dbReference type="ARBA" id="ARBA00022839"/>
    </source>
</evidence>
<dbReference type="eggNOG" id="COG1722">
    <property type="taxonomic scope" value="Bacteria"/>
</dbReference>
<dbReference type="InterPro" id="IPR037004">
    <property type="entry name" value="Exonuc_VII_ssu_sf"/>
</dbReference>
<evidence type="ECO:0000256" key="2">
    <source>
        <dbReference type="ARBA" id="ARBA00022490"/>
    </source>
</evidence>
<proteinExistence type="inferred from homology"/>
<dbReference type="AlphaFoldDB" id="R4Z3T3"/>
<evidence type="ECO:0000256" key="6">
    <source>
        <dbReference type="NCBIfam" id="TIGR01280"/>
    </source>
</evidence>
<dbReference type="NCBIfam" id="TIGR01280">
    <property type="entry name" value="xseB"/>
    <property type="match status" value="1"/>
</dbReference>
<accession>R4Z3T3</accession>
<dbReference type="HOGENOM" id="CLU_145918_4_1_11"/>
<evidence type="ECO:0000256" key="3">
    <source>
        <dbReference type="ARBA" id="ARBA00022722"/>
    </source>
</evidence>
<dbReference type="Pfam" id="PF02609">
    <property type="entry name" value="Exonuc_VII_S"/>
    <property type="match status" value="1"/>
</dbReference>
<keyword evidence="8" id="KW-1185">Reference proteome</keyword>
<dbReference type="GO" id="GO:0009318">
    <property type="term" value="C:exodeoxyribonuclease VII complex"/>
    <property type="evidence" value="ECO:0007669"/>
    <property type="project" value="UniProtKB-UniRule"/>
</dbReference>
<name>R4Z3T3_9ACTN</name>
<dbReference type="EC" id="3.1.11.6" evidence="6"/>
<keyword evidence="5" id="KW-0269">Exonuclease</keyword>
<sequence>MSDTDAPATGDEDVVNPADAQMGWADAMSELSTILAELERDDVDLDVLADRVERAAWLIAVCRDRIAGTRLRVDELVSELAQDDLTE</sequence>
<evidence type="ECO:0000313" key="8">
    <source>
        <dbReference type="Proteomes" id="UP000018291"/>
    </source>
</evidence>
<dbReference type="STRING" id="1229780.BN381_70072"/>
<comment type="similarity">
    <text evidence="1">Belongs to the XseB family.</text>
</comment>
<keyword evidence="3" id="KW-0540">Nuclease</keyword>
<evidence type="ECO:0000256" key="1">
    <source>
        <dbReference type="ARBA" id="ARBA00009998"/>
    </source>
</evidence>
<keyword evidence="2" id="KW-0963">Cytoplasm</keyword>
<keyword evidence="4" id="KW-0378">Hydrolase</keyword>
<reference evidence="7 8" key="1">
    <citation type="journal article" date="2013" name="ISME J.">
        <title>Metabolic model for the filamentous 'Candidatus Microthrix parvicella' based on genomic and metagenomic analyses.</title>
        <authorList>
            <person name="Jon McIlroy S."/>
            <person name="Kristiansen R."/>
            <person name="Albertsen M."/>
            <person name="Michael Karst S."/>
            <person name="Rossetti S."/>
            <person name="Lund Nielsen J."/>
            <person name="Tandoi V."/>
            <person name="James Seviour R."/>
            <person name="Nielsen P.H."/>
        </authorList>
    </citation>
    <scope>NUCLEOTIDE SEQUENCE [LARGE SCALE GENOMIC DNA]</scope>
    <source>
        <strain evidence="7 8">RN1</strain>
    </source>
</reference>
<dbReference type="EMBL" id="CANL01000067">
    <property type="protein sequence ID" value="CCM65373.1"/>
    <property type="molecule type" value="Genomic_DNA"/>
</dbReference>